<organism evidence="2 3">
    <name type="scientific">Meloidogyne hapla</name>
    <name type="common">Root-knot nematode worm</name>
    <dbReference type="NCBI Taxonomy" id="6305"/>
    <lineage>
        <taxon>Eukaryota</taxon>
        <taxon>Metazoa</taxon>
        <taxon>Ecdysozoa</taxon>
        <taxon>Nematoda</taxon>
        <taxon>Chromadorea</taxon>
        <taxon>Rhabditida</taxon>
        <taxon>Tylenchina</taxon>
        <taxon>Tylenchomorpha</taxon>
        <taxon>Tylenchoidea</taxon>
        <taxon>Meloidogynidae</taxon>
        <taxon>Meloidogyninae</taxon>
        <taxon>Meloidogyne</taxon>
    </lineage>
</organism>
<feature type="region of interest" description="Disordered" evidence="1">
    <location>
        <begin position="70"/>
        <end position="98"/>
    </location>
</feature>
<dbReference type="AlphaFoldDB" id="A0A1I8BA23"/>
<protein>
    <submittedName>
        <fullName evidence="3">Zf-RVT domain-containing protein</fullName>
    </submittedName>
</protein>
<name>A0A1I8BA23_MELHA</name>
<sequence>MHQLVSNINRKRLNLPGKDDVENPLHCIQHSPQCPICDTNLDVKRLKTLCPNFTVSSMIDKMLVDVETNEVHGKGHSSPDNGQPDNGDQILQMIQANF</sequence>
<evidence type="ECO:0000313" key="2">
    <source>
        <dbReference type="Proteomes" id="UP000095281"/>
    </source>
</evidence>
<dbReference type="WBParaSite" id="MhA1_Contig1782.frz3.gene10">
    <property type="protein sequence ID" value="MhA1_Contig1782.frz3.gene10"/>
    <property type="gene ID" value="MhA1_Contig1782.frz3.gene10"/>
</dbReference>
<evidence type="ECO:0000313" key="3">
    <source>
        <dbReference type="WBParaSite" id="MhA1_Contig1782.frz3.gene10"/>
    </source>
</evidence>
<proteinExistence type="predicted"/>
<reference evidence="3" key="1">
    <citation type="submission" date="2016-11" db="UniProtKB">
        <authorList>
            <consortium name="WormBaseParasite"/>
        </authorList>
    </citation>
    <scope>IDENTIFICATION</scope>
</reference>
<accession>A0A1I8BA23</accession>
<keyword evidence="2" id="KW-1185">Reference proteome</keyword>
<evidence type="ECO:0000256" key="1">
    <source>
        <dbReference type="SAM" id="MobiDB-lite"/>
    </source>
</evidence>
<dbReference type="Proteomes" id="UP000095281">
    <property type="component" value="Unplaced"/>
</dbReference>